<evidence type="ECO:0000313" key="2">
    <source>
        <dbReference type="Proteomes" id="UP000009311"/>
    </source>
</evidence>
<name>I7KLD3_9LACO</name>
<gene>
    <name evidence="1" type="ORF">BN53_04275</name>
</gene>
<proteinExistence type="predicted"/>
<evidence type="ECO:0000313" key="1">
    <source>
        <dbReference type="EMBL" id="CCI85304.1"/>
    </source>
</evidence>
<accession>I7KLD3</accession>
<sequence length="153" mass="17827">MGIDDIETTKNVKSFFESDFWHYVQQGGIHPNQLSSPQLDGISAHTNINGLESSLINQMNKADRAQYLATTILIALFDCSDFEYERHKTIMHRLFVKHMTQEQVCISLNFSQYQLRKQLTLGCIEFAERLNYWRIKRDATELPNLIVEKTNDI</sequence>
<protein>
    <recommendedName>
        <fullName evidence="3">Phage transcriptional regulator, ArpU family</fullName>
    </recommendedName>
</protein>
<evidence type="ECO:0008006" key="3">
    <source>
        <dbReference type="Google" id="ProtNLM"/>
    </source>
</evidence>
<reference evidence="1 2" key="1">
    <citation type="submission" date="2012-06" db="EMBL/GenBank/DDBJ databases">
        <title>Draft Genome Sequence of Lactobacillus pasteurii CRBIP 24.76T.</title>
        <authorList>
            <person name="Cousin S."/>
            <person name="Bouchier C."/>
            <person name="Loux V."/>
            <person name="Ma L."/>
            <person name="Creno S."/>
            <person name="Bizet C."/>
            <person name="Clermont D."/>
        </authorList>
    </citation>
    <scope>NUCLEOTIDE SEQUENCE [LARGE SCALE GENOMIC DNA]</scope>
    <source>
        <strain evidence="2">CRBIP 24.76T</strain>
    </source>
</reference>
<dbReference type="STRING" id="1423790.BN53_04275"/>
<dbReference type="PATRIC" id="fig|1423790.3.peg.890"/>
<keyword evidence="2" id="KW-1185">Reference proteome</keyword>
<dbReference type="RefSeq" id="WP_009559855.1">
    <property type="nucleotide sequence ID" value="NZ_AYZN01000019.1"/>
</dbReference>
<dbReference type="Proteomes" id="UP000009311">
    <property type="component" value="Unassembled WGS sequence"/>
</dbReference>
<comment type="caution">
    <text evidence="1">The sequence shown here is derived from an EMBL/GenBank/DDBJ whole genome shotgun (WGS) entry which is preliminary data.</text>
</comment>
<dbReference type="EMBL" id="CAKD01000021">
    <property type="protein sequence ID" value="CCI85304.1"/>
    <property type="molecule type" value="Genomic_DNA"/>
</dbReference>
<organism evidence="1 2">
    <name type="scientific">Lactobacillus pasteurii DSM 23907 = CRBIP 24.76</name>
    <dbReference type="NCBI Taxonomy" id="1423790"/>
    <lineage>
        <taxon>Bacteria</taxon>
        <taxon>Bacillati</taxon>
        <taxon>Bacillota</taxon>
        <taxon>Bacilli</taxon>
        <taxon>Lactobacillales</taxon>
        <taxon>Lactobacillaceae</taxon>
        <taxon>Lactobacillus</taxon>
    </lineage>
</organism>
<dbReference type="OrthoDB" id="2307471at2"/>
<dbReference type="AlphaFoldDB" id="I7KLD3"/>